<evidence type="ECO:0000313" key="2">
    <source>
        <dbReference type="Proteomes" id="UP001212841"/>
    </source>
</evidence>
<accession>A0AAD5S592</accession>
<proteinExistence type="predicted"/>
<dbReference type="EMBL" id="JADGJD010001129">
    <property type="protein sequence ID" value="KAJ3046615.1"/>
    <property type="molecule type" value="Genomic_DNA"/>
</dbReference>
<sequence length="280" mass="32122">MLLRSRTHANSNLSDPCSTAALERTLRKVSVDEQMQEALNDVDEDMLADEAEETVEVDDLGIGDVTGQVVKRREPDAGKPSTFPIITKLADSRVFDPASDYYPSDDELSKSTEYRLKRRKICLERAESVYNSLTKYYGTQPMFWLAQMAKFKQGDDGSWRWSGKGPVMVHINPQRPNHLVAHYLYGMKSVALNICVPEVWTHFFENDHQNSVIFSTCNSNFVTEIMSQCQVVPLENEIPAQYWMNRTDAGKFLQTNIGKWEHRTTLRRDGEGGLWMLRFK</sequence>
<gene>
    <name evidence="1" type="ORF">HK097_000690</name>
</gene>
<dbReference type="Proteomes" id="UP001212841">
    <property type="component" value="Unassembled WGS sequence"/>
</dbReference>
<feature type="non-terminal residue" evidence="1">
    <location>
        <position position="280"/>
    </location>
</feature>
<protein>
    <submittedName>
        <fullName evidence="1">Uncharacterized protein</fullName>
    </submittedName>
</protein>
<name>A0AAD5S592_9FUNG</name>
<evidence type="ECO:0000313" key="1">
    <source>
        <dbReference type="EMBL" id="KAJ3046615.1"/>
    </source>
</evidence>
<organism evidence="1 2">
    <name type="scientific">Rhizophlyctis rosea</name>
    <dbReference type="NCBI Taxonomy" id="64517"/>
    <lineage>
        <taxon>Eukaryota</taxon>
        <taxon>Fungi</taxon>
        <taxon>Fungi incertae sedis</taxon>
        <taxon>Chytridiomycota</taxon>
        <taxon>Chytridiomycota incertae sedis</taxon>
        <taxon>Chytridiomycetes</taxon>
        <taxon>Rhizophlyctidales</taxon>
        <taxon>Rhizophlyctidaceae</taxon>
        <taxon>Rhizophlyctis</taxon>
    </lineage>
</organism>
<reference evidence="1" key="1">
    <citation type="submission" date="2020-05" db="EMBL/GenBank/DDBJ databases">
        <title>Phylogenomic resolution of chytrid fungi.</title>
        <authorList>
            <person name="Stajich J.E."/>
            <person name="Amses K."/>
            <person name="Simmons R."/>
            <person name="Seto K."/>
            <person name="Myers J."/>
            <person name="Bonds A."/>
            <person name="Quandt C.A."/>
            <person name="Barry K."/>
            <person name="Liu P."/>
            <person name="Grigoriev I."/>
            <person name="Longcore J.E."/>
            <person name="James T.Y."/>
        </authorList>
    </citation>
    <scope>NUCLEOTIDE SEQUENCE</scope>
    <source>
        <strain evidence="1">JEL0318</strain>
    </source>
</reference>
<keyword evidence="2" id="KW-1185">Reference proteome</keyword>
<comment type="caution">
    <text evidence="1">The sequence shown here is derived from an EMBL/GenBank/DDBJ whole genome shotgun (WGS) entry which is preliminary data.</text>
</comment>
<dbReference type="AlphaFoldDB" id="A0AAD5S592"/>